<feature type="non-terminal residue" evidence="1">
    <location>
        <position position="210"/>
    </location>
</feature>
<name>A0ABP0N0U7_9DINO</name>
<organism evidence="1 2">
    <name type="scientific">Durusdinium trenchii</name>
    <dbReference type="NCBI Taxonomy" id="1381693"/>
    <lineage>
        <taxon>Eukaryota</taxon>
        <taxon>Sar</taxon>
        <taxon>Alveolata</taxon>
        <taxon>Dinophyceae</taxon>
        <taxon>Suessiales</taxon>
        <taxon>Symbiodiniaceae</taxon>
        <taxon>Durusdinium</taxon>
    </lineage>
</organism>
<accession>A0ABP0N0U7</accession>
<keyword evidence="2" id="KW-1185">Reference proteome</keyword>
<evidence type="ECO:0000313" key="1">
    <source>
        <dbReference type="EMBL" id="CAK9055929.1"/>
    </source>
</evidence>
<comment type="caution">
    <text evidence="1">The sequence shown here is derived from an EMBL/GenBank/DDBJ whole genome shotgun (WGS) entry which is preliminary data.</text>
</comment>
<evidence type="ECO:0000313" key="2">
    <source>
        <dbReference type="Proteomes" id="UP001642484"/>
    </source>
</evidence>
<gene>
    <name evidence="1" type="ORF">CCMP2556_LOCUS27772</name>
</gene>
<dbReference type="EMBL" id="CAXAMN010020273">
    <property type="protein sequence ID" value="CAK9055929.1"/>
    <property type="molecule type" value="Genomic_DNA"/>
</dbReference>
<sequence length="210" mass="22901">MQINQKASRAMSVLKSAGLAYNAKLKPREILVHVANRGGQMVNPHDVVSKGQQISAVGWDLNKVRQSVAIEMPHDVGKRRSVIAANEKLSDQRSGMLARPFGEERYCSLSSSHLTAFLRCLESGCRMGNDQLSMEQLIAQGGDHGIVKPPTELEVAMTIAQHYELQAPGQKDLDKAVQQAASSLPPCKAYIRSIGDFVSRFAGGESFKLL</sequence>
<protein>
    <submittedName>
        <fullName evidence="1">Uncharacterized protein</fullName>
    </submittedName>
</protein>
<dbReference type="Proteomes" id="UP001642484">
    <property type="component" value="Unassembled WGS sequence"/>
</dbReference>
<proteinExistence type="predicted"/>
<reference evidence="1 2" key="1">
    <citation type="submission" date="2024-02" db="EMBL/GenBank/DDBJ databases">
        <authorList>
            <person name="Chen Y."/>
            <person name="Shah S."/>
            <person name="Dougan E. K."/>
            <person name="Thang M."/>
            <person name="Chan C."/>
        </authorList>
    </citation>
    <scope>NUCLEOTIDE SEQUENCE [LARGE SCALE GENOMIC DNA]</scope>
</reference>